<dbReference type="InterPro" id="IPR028098">
    <property type="entry name" value="Glyco_trans_4-like_N"/>
</dbReference>
<comment type="caution">
    <text evidence="4">The sequence shown here is derived from an EMBL/GenBank/DDBJ whole genome shotgun (WGS) entry which is preliminary data.</text>
</comment>
<dbReference type="Proteomes" id="UP000661696">
    <property type="component" value="Unassembled WGS sequence"/>
</dbReference>
<dbReference type="PANTHER" id="PTHR46401">
    <property type="entry name" value="GLYCOSYLTRANSFERASE WBBK-RELATED"/>
    <property type="match status" value="1"/>
</dbReference>
<sequence length="402" mass="46087">MKIFQISSEVNIGSVGRIAEQIGENILNENWESYIAYGREELPSKSKVFKIGNKLDVYRHVVYTRLTDKHGYGSEKPTYQLIEKIKEVNPDIIHLQHLHGYYINISILFNYLSSVKAKVVWTFHDCWSFTGHCAYYEMIDCQKWQQECFDCPQLSEYPKSLCVDRSKENFRDKKKLFTSVSNLTIVPVSTWLEGEVKKSFLKESKITTIHNGIDLETFSPKKSDIRNKYNLSGKFIILGVASPWDKRKGLKYFIKLAEKLKDNRKIVLVGLSKKQIKDLPSNIIGLERTKNVSELANLYSAADVFVNPTLEDTFPTTNLEALACGTPVITFLSGGSAEAIDINTGIIVEKGNIEKLIFAIDEIEFKTKEFYSENCRNRAVLMFDKSKSFSKYIKLYKKILAI</sequence>
<evidence type="ECO:0000256" key="1">
    <source>
        <dbReference type="ARBA" id="ARBA00022679"/>
    </source>
</evidence>
<proteinExistence type="predicted"/>
<dbReference type="Pfam" id="PF13439">
    <property type="entry name" value="Glyco_transf_4"/>
    <property type="match status" value="1"/>
</dbReference>
<accession>A0ABS1QCN0</accession>
<organism evidence="4 5">
    <name type="scientific">Chryseobacterium endalhagicum</name>
    <dbReference type="NCBI Taxonomy" id="2797638"/>
    <lineage>
        <taxon>Bacteria</taxon>
        <taxon>Pseudomonadati</taxon>
        <taxon>Bacteroidota</taxon>
        <taxon>Flavobacteriia</taxon>
        <taxon>Flavobacteriales</taxon>
        <taxon>Weeksellaceae</taxon>
        <taxon>Chryseobacterium group</taxon>
        <taxon>Chryseobacterium</taxon>
    </lineage>
</organism>
<dbReference type="SUPFAM" id="SSF53756">
    <property type="entry name" value="UDP-Glycosyltransferase/glycogen phosphorylase"/>
    <property type="match status" value="1"/>
</dbReference>
<evidence type="ECO:0000313" key="4">
    <source>
        <dbReference type="EMBL" id="MBL1219834.1"/>
    </source>
</evidence>
<keyword evidence="5" id="KW-1185">Reference proteome</keyword>
<dbReference type="PANTHER" id="PTHR46401:SF2">
    <property type="entry name" value="GLYCOSYLTRANSFERASE WBBK-RELATED"/>
    <property type="match status" value="1"/>
</dbReference>
<gene>
    <name evidence="4" type="ORF">JET18_03240</name>
</gene>
<evidence type="ECO:0000259" key="2">
    <source>
        <dbReference type="Pfam" id="PF00534"/>
    </source>
</evidence>
<protein>
    <submittedName>
        <fullName evidence="4">Glycosyltransferase</fullName>
    </submittedName>
</protein>
<feature type="domain" description="Glycosyl transferase family 1" evidence="2">
    <location>
        <begin position="223"/>
        <end position="364"/>
    </location>
</feature>
<evidence type="ECO:0000313" key="5">
    <source>
        <dbReference type="Proteomes" id="UP000661696"/>
    </source>
</evidence>
<dbReference type="Pfam" id="PF00534">
    <property type="entry name" value="Glycos_transf_1"/>
    <property type="match status" value="1"/>
</dbReference>
<feature type="domain" description="Glycosyltransferase subfamily 4-like N-terminal" evidence="3">
    <location>
        <begin position="36"/>
        <end position="216"/>
    </location>
</feature>
<dbReference type="RefSeq" id="WP_202089176.1">
    <property type="nucleotide sequence ID" value="NZ_JAELVM010000001.1"/>
</dbReference>
<evidence type="ECO:0000259" key="3">
    <source>
        <dbReference type="Pfam" id="PF13439"/>
    </source>
</evidence>
<dbReference type="Gene3D" id="3.40.50.2000">
    <property type="entry name" value="Glycogen Phosphorylase B"/>
    <property type="match status" value="2"/>
</dbReference>
<keyword evidence="1" id="KW-0808">Transferase</keyword>
<reference evidence="4 5" key="1">
    <citation type="submission" date="2020-12" db="EMBL/GenBank/DDBJ databases">
        <title>Chryseobacterium endoalhailicus sp. nov., isolated from seed of leguminous plant.</title>
        <authorList>
            <person name="Zhang X."/>
        </authorList>
    </citation>
    <scope>NUCLEOTIDE SEQUENCE [LARGE SCALE GENOMIC DNA]</scope>
    <source>
        <strain evidence="4 5">L7</strain>
    </source>
</reference>
<name>A0ABS1QCN0_9FLAO</name>
<dbReference type="InterPro" id="IPR001296">
    <property type="entry name" value="Glyco_trans_1"/>
</dbReference>
<dbReference type="EMBL" id="JAELVM010000001">
    <property type="protein sequence ID" value="MBL1219834.1"/>
    <property type="molecule type" value="Genomic_DNA"/>
</dbReference>